<evidence type="ECO:0000259" key="4">
    <source>
        <dbReference type="SMART" id="SM00796"/>
    </source>
</evidence>
<reference evidence="5 6" key="1">
    <citation type="submission" date="2015-09" db="EMBL/GenBank/DDBJ databases">
        <authorList>
            <consortium name="Swine Surveillance"/>
        </authorList>
    </citation>
    <scope>NUCLEOTIDE SEQUENCE [LARGE SCALE GENOMIC DNA]</scope>
    <source>
        <strain evidence="5 6">CECT 5294</strain>
    </source>
</reference>
<dbReference type="SMART" id="SM00796">
    <property type="entry name" value="AHS1"/>
    <property type="match status" value="1"/>
</dbReference>
<sequence>MQPQFKAIADHALLVTFADEISEAAHAAVIALDHAIATNPPEGMIETVPALVNLLVSFDPILTDHIAVETHIRACLTALNIQKVSGVQRVVQVCYEPPFAPDLEAVSNATGLPREAVINAHLAGDFHVLMYGFAPGYAYLSGVTPEIQVPRKLAPVRDVPAGSVIIAGPQCLVTTLMMPTGWSIIGRSPTPILTNDPDHPFLFDVGDRVAFERIDASTFARLTGEDAHA</sequence>
<evidence type="ECO:0000256" key="2">
    <source>
        <dbReference type="ARBA" id="ARBA00022801"/>
    </source>
</evidence>
<dbReference type="InterPro" id="IPR003833">
    <property type="entry name" value="CT_C_D"/>
</dbReference>
<dbReference type="SUPFAM" id="SSF50891">
    <property type="entry name" value="Cyclophilin-like"/>
    <property type="match status" value="1"/>
</dbReference>
<name>A0A0N7LTH6_9RHOB</name>
<evidence type="ECO:0000256" key="1">
    <source>
        <dbReference type="ARBA" id="ARBA00022741"/>
    </source>
</evidence>
<dbReference type="Gene3D" id="2.40.100.10">
    <property type="entry name" value="Cyclophilin-like"/>
    <property type="match status" value="1"/>
</dbReference>
<evidence type="ECO:0000256" key="3">
    <source>
        <dbReference type="ARBA" id="ARBA00022840"/>
    </source>
</evidence>
<proteinExistence type="predicted"/>
<dbReference type="GO" id="GO:0016787">
    <property type="term" value="F:hydrolase activity"/>
    <property type="evidence" value="ECO:0007669"/>
    <property type="project" value="UniProtKB-KW"/>
</dbReference>
<evidence type="ECO:0000313" key="6">
    <source>
        <dbReference type="Proteomes" id="UP000051298"/>
    </source>
</evidence>
<dbReference type="RefSeq" id="WP_058123641.1">
    <property type="nucleotide sequence ID" value="NZ_CYRX01000029.1"/>
</dbReference>
<dbReference type="Gene3D" id="3.30.1360.40">
    <property type="match status" value="1"/>
</dbReference>
<keyword evidence="3" id="KW-0067">ATP-binding</keyword>
<protein>
    <submittedName>
        <fullName evidence="5">Sporulation inhibitor KipI</fullName>
    </submittedName>
</protein>
<dbReference type="SUPFAM" id="SSF160467">
    <property type="entry name" value="PH0987 N-terminal domain-like"/>
    <property type="match status" value="1"/>
</dbReference>
<feature type="domain" description="Carboxyltransferase" evidence="4">
    <location>
        <begin position="3"/>
        <end position="203"/>
    </location>
</feature>
<dbReference type="STRING" id="266809.PM03_12925"/>
<keyword evidence="1" id="KW-0547">Nucleotide-binding</keyword>
<dbReference type="Pfam" id="PF02682">
    <property type="entry name" value="CT_C_D"/>
    <property type="match status" value="1"/>
</dbReference>
<keyword evidence="2" id="KW-0378">Hydrolase</keyword>
<dbReference type="EMBL" id="CYRX01000029">
    <property type="protein sequence ID" value="CUH60722.1"/>
    <property type="molecule type" value="Genomic_DNA"/>
</dbReference>
<accession>A0A0N7LTH6</accession>
<dbReference type="AlphaFoldDB" id="A0A0N7LTH6"/>
<dbReference type="InterPro" id="IPR029000">
    <property type="entry name" value="Cyclophilin-like_dom_sf"/>
</dbReference>
<evidence type="ECO:0000313" key="5">
    <source>
        <dbReference type="EMBL" id="CUH60722.1"/>
    </source>
</evidence>
<dbReference type="InterPro" id="IPR010016">
    <property type="entry name" value="PxpB"/>
</dbReference>
<gene>
    <name evidence="5" type="primary">kipI</name>
    <name evidence="5" type="ORF">THS5294_02018</name>
</gene>
<organism evidence="5 6">
    <name type="scientific">Thalassobacter stenotrophicus</name>
    <dbReference type="NCBI Taxonomy" id="266809"/>
    <lineage>
        <taxon>Bacteria</taxon>
        <taxon>Pseudomonadati</taxon>
        <taxon>Pseudomonadota</taxon>
        <taxon>Alphaproteobacteria</taxon>
        <taxon>Rhodobacterales</taxon>
        <taxon>Roseobacteraceae</taxon>
        <taxon>Thalassobacter</taxon>
    </lineage>
</organism>
<dbReference type="PANTHER" id="PTHR34698">
    <property type="entry name" value="5-OXOPROLINASE SUBUNIT B"/>
    <property type="match status" value="1"/>
</dbReference>
<dbReference type="PANTHER" id="PTHR34698:SF2">
    <property type="entry name" value="5-OXOPROLINASE SUBUNIT B"/>
    <property type="match status" value="1"/>
</dbReference>
<dbReference type="GO" id="GO:0005524">
    <property type="term" value="F:ATP binding"/>
    <property type="evidence" value="ECO:0007669"/>
    <property type="project" value="UniProtKB-KW"/>
</dbReference>
<dbReference type="Proteomes" id="UP000051298">
    <property type="component" value="Unassembled WGS sequence"/>
</dbReference>
<dbReference type="eggNOG" id="COG2049">
    <property type="taxonomic scope" value="Bacteria"/>
</dbReference>